<evidence type="ECO:0000313" key="1">
    <source>
        <dbReference type="EMBL" id="KAG2551132.1"/>
    </source>
</evidence>
<organism evidence="1 2">
    <name type="scientific">Panicum virgatum</name>
    <name type="common">Blackwell switchgrass</name>
    <dbReference type="NCBI Taxonomy" id="38727"/>
    <lineage>
        <taxon>Eukaryota</taxon>
        <taxon>Viridiplantae</taxon>
        <taxon>Streptophyta</taxon>
        <taxon>Embryophyta</taxon>
        <taxon>Tracheophyta</taxon>
        <taxon>Spermatophyta</taxon>
        <taxon>Magnoliopsida</taxon>
        <taxon>Liliopsida</taxon>
        <taxon>Poales</taxon>
        <taxon>Poaceae</taxon>
        <taxon>PACMAD clade</taxon>
        <taxon>Panicoideae</taxon>
        <taxon>Panicodae</taxon>
        <taxon>Paniceae</taxon>
        <taxon>Panicinae</taxon>
        <taxon>Panicum</taxon>
        <taxon>Panicum sect. Hiantes</taxon>
    </lineage>
</organism>
<name>A0A8T0NT33_PANVG</name>
<keyword evidence="2" id="KW-1185">Reference proteome</keyword>
<dbReference type="OrthoDB" id="690886at2759"/>
<dbReference type="AlphaFoldDB" id="A0A8T0NT33"/>
<dbReference type="EMBL" id="CM029053">
    <property type="protein sequence ID" value="KAG2551132.1"/>
    <property type="molecule type" value="Genomic_DNA"/>
</dbReference>
<evidence type="ECO:0000313" key="2">
    <source>
        <dbReference type="Proteomes" id="UP000823388"/>
    </source>
</evidence>
<dbReference type="Proteomes" id="UP000823388">
    <property type="component" value="Chromosome 9K"/>
</dbReference>
<sequence length="232" mass="25431">MAEMVGSIVVGEVVSRTSSFLVSRHRDRLSARECVERLEMAHIRMEAALEVSARWRAAGGPLLRWRRRLRRAAGECDAALSRWKLRELREEAARERLARAPLPGRVAHAVLRFVSALLALARRGRGGEWDEAARARAAVERFERLADGAAEFLRCAEFNGAPRKRRPLGPAAWELGDGVERGALRGAGARCCFLGGAAGSGSPAEVWVGRSKPCRGYGKRRASSGKKLLLLV</sequence>
<gene>
    <name evidence="1" type="ORF">PVAP13_9KG374600</name>
</gene>
<reference evidence="1" key="1">
    <citation type="submission" date="2020-05" db="EMBL/GenBank/DDBJ databases">
        <title>WGS assembly of Panicum virgatum.</title>
        <authorList>
            <person name="Lovell J.T."/>
            <person name="Jenkins J."/>
            <person name="Shu S."/>
            <person name="Juenger T.E."/>
            <person name="Schmutz J."/>
        </authorList>
    </citation>
    <scope>NUCLEOTIDE SEQUENCE</scope>
    <source>
        <strain evidence="1">AP13</strain>
    </source>
</reference>
<protein>
    <submittedName>
        <fullName evidence="1">Uncharacterized protein</fullName>
    </submittedName>
</protein>
<dbReference type="PANTHER" id="PTHR33377">
    <property type="entry name" value="OS10G0134700 PROTEIN-RELATED"/>
    <property type="match status" value="1"/>
</dbReference>
<dbReference type="PANTHER" id="PTHR33377:SF90">
    <property type="entry name" value="RX N-TERMINAL DOMAIN-CONTAINING PROTEIN"/>
    <property type="match status" value="1"/>
</dbReference>
<dbReference type="Pfam" id="PF08224">
    <property type="entry name" value="DUF1719"/>
    <property type="match status" value="1"/>
</dbReference>
<comment type="caution">
    <text evidence="1">The sequence shown here is derived from an EMBL/GenBank/DDBJ whole genome shotgun (WGS) entry which is preliminary data.</text>
</comment>
<dbReference type="InterPro" id="IPR013181">
    <property type="entry name" value="DUF1719"/>
</dbReference>
<accession>A0A8T0NT33</accession>
<proteinExistence type="predicted"/>